<feature type="region of interest" description="Disordered" evidence="2">
    <location>
        <begin position="43"/>
        <end position="67"/>
    </location>
</feature>
<feature type="chain" id="PRO_5034344668" evidence="3">
    <location>
        <begin position="18"/>
        <end position="467"/>
    </location>
</feature>
<evidence type="ECO:0000313" key="4">
    <source>
        <dbReference type="Ensembl" id="ENSEBUP00000016797.1"/>
    </source>
</evidence>
<name>A0A8C4QMI9_EPTBU</name>
<keyword evidence="5" id="KW-1185">Reference proteome</keyword>
<dbReference type="Pfam" id="PF03283">
    <property type="entry name" value="PAE"/>
    <property type="match status" value="2"/>
</dbReference>
<evidence type="ECO:0000313" key="5">
    <source>
        <dbReference type="Proteomes" id="UP000694388"/>
    </source>
</evidence>
<keyword evidence="3" id="KW-0732">Signal</keyword>
<dbReference type="PANTHER" id="PTHR21562">
    <property type="entry name" value="NOTUM-RELATED"/>
    <property type="match status" value="1"/>
</dbReference>
<dbReference type="PANTHER" id="PTHR21562:SF10">
    <property type="entry name" value="CARBOXYLESTERASE NOTUM2"/>
    <property type="match status" value="1"/>
</dbReference>
<proteinExistence type="inferred from homology"/>
<comment type="similarity">
    <text evidence="1">Belongs to the pectinacetylesterase family. Notum subfamily.</text>
</comment>
<protein>
    <submittedName>
        <fullName evidence="4">Notum, palmitoleoyl-protein carboxylesterase a</fullName>
    </submittedName>
</protein>
<feature type="signal peptide" evidence="3">
    <location>
        <begin position="1"/>
        <end position="17"/>
    </location>
</feature>
<reference evidence="4" key="1">
    <citation type="submission" date="2025-08" db="UniProtKB">
        <authorList>
            <consortium name="Ensembl"/>
        </authorList>
    </citation>
    <scope>IDENTIFICATION</scope>
</reference>
<evidence type="ECO:0000256" key="2">
    <source>
        <dbReference type="SAM" id="MobiDB-lite"/>
    </source>
</evidence>
<dbReference type="Proteomes" id="UP000694388">
    <property type="component" value="Unplaced"/>
</dbReference>
<dbReference type="GO" id="GO:1990699">
    <property type="term" value="F:palmitoleyl hydrolase activity"/>
    <property type="evidence" value="ECO:0007669"/>
    <property type="project" value="TreeGrafter"/>
</dbReference>
<dbReference type="Ensembl" id="ENSEBUT00000017373.1">
    <property type="protein sequence ID" value="ENSEBUP00000016797.1"/>
    <property type="gene ID" value="ENSEBUG00000010531.1"/>
</dbReference>
<dbReference type="AlphaFoldDB" id="A0A8C4QMI9"/>
<accession>A0A8C4QMI9</accession>
<organism evidence="4 5">
    <name type="scientific">Eptatretus burgeri</name>
    <name type="common">Inshore hagfish</name>
    <dbReference type="NCBI Taxonomy" id="7764"/>
    <lineage>
        <taxon>Eukaryota</taxon>
        <taxon>Metazoa</taxon>
        <taxon>Chordata</taxon>
        <taxon>Craniata</taxon>
        <taxon>Vertebrata</taxon>
        <taxon>Cyclostomata</taxon>
        <taxon>Myxini</taxon>
        <taxon>Myxiniformes</taxon>
        <taxon>Myxinidae</taxon>
        <taxon>Eptatretinae</taxon>
        <taxon>Eptatretus</taxon>
    </lineage>
</organism>
<sequence length="467" mass="52342">MQASTLLLGLFISAVHGRRTAHFQHGGRGTTGLRVVGVSGRGSQSLDELAQPQPRPHASHQQQTAPDVEESFTLDFTAVEGNVEDFMSQIKNLAQSLYSCSAQKTNDQMKLNFLKNESVTCNDGTPAGYYLRDSKGSKRWLIFLEGGWCCFNKESCDARYNSMRRLMSSTDWPQSRIGQGILSAFPEENPHWWNANIVFVPYCSSDVWSGTSTRTSKDGYAFMGGLILSEVVQDLASKGMDEARLVMLAGTSSWDLWHPCFTSQGWWKCCTGVVTCSSVLRKYFYGLPIGNLILSHSTAPVFVVQWLFDEAQLFVDNVHLTGQPVLEDKWTYIHKLGQELRTTLRDVPALFAPSCLSHSLISKSSWTEVRVYGTTLPRALHCWDRSLQEHPHGRNTPSPIKGCPFHLVDNCPWPHCNPTCPTMRDHYTGKDMSTVQFLMHLGFDVQRMARQLGIEPNNLLGVLNRGN</sequence>
<dbReference type="OMA" id="SKRDWVN"/>
<dbReference type="GO" id="GO:0090090">
    <property type="term" value="P:negative regulation of canonical Wnt signaling pathway"/>
    <property type="evidence" value="ECO:0007669"/>
    <property type="project" value="TreeGrafter"/>
</dbReference>
<evidence type="ECO:0000256" key="1">
    <source>
        <dbReference type="ARBA" id="ARBA00010213"/>
    </source>
</evidence>
<dbReference type="GeneTree" id="ENSGT00390000015892"/>
<dbReference type="InterPro" id="IPR004963">
    <property type="entry name" value="PAE/NOTUM"/>
</dbReference>
<reference evidence="4" key="2">
    <citation type="submission" date="2025-09" db="UniProtKB">
        <authorList>
            <consortium name="Ensembl"/>
        </authorList>
    </citation>
    <scope>IDENTIFICATION</scope>
</reference>
<evidence type="ECO:0000256" key="3">
    <source>
        <dbReference type="SAM" id="SignalP"/>
    </source>
</evidence>